<proteinExistence type="predicted"/>
<dbReference type="EMBL" id="SOEC01000004">
    <property type="protein sequence ID" value="TDX30754.1"/>
    <property type="molecule type" value="Genomic_DNA"/>
</dbReference>
<reference evidence="1 2" key="1">
    <citation type="submission" date="2019-03" db="EMBL/GenBank/DDBJ databases">
        <title>Freshwater and sediment microbial communities from various areas in North America, analyzing microbe dynamics in response to fracking.</title>
        <authorList>
            <person name="Lamendella R."/>
        </authorList>
    </citation>
    <scope>NUCLEOTIDE SEQUENCE [LARGE SCALE GENOMIC DNA]</scope>
    <source>
        <strain evidence="1 2">6_TX</strain>
    </source>
</reference>
<sequence length="604" mass="65636">MTYYTGGAPKLDSRTLLDVPASTGETFGASFEGSFNDNPATSLYRIGELTAAEQGFEWTSPSTWIDGKEPARLPATEARQKVKGLGLDSIKIPDQGITEDALEILVRRHQEDLARDQVLQRAPQGSTLVQVAAGLAATFVDPLNIAAAFIPIVGEARYAALVSRQTSALGRAGVRAGMGAIEGAAGAALLEPLPLLAAYQDQSEYGLSDTLTNIAFGSVLGGGLHATGGAISDAVRRRAASANPGNPLPDAPNVGSLTPALAPDRMTTSTIGDQGITSLSLADLAARAPSPQAMARALDEDPFEAIRTTLARQIQNDEDLINRRATGQAAREIAEQMDTSGRIGNVADMRAQLDEVTTELNELDKGFRQRAKEFQGQGMRRKEAERAARDAIAQRRQQLTTQRDQIDNVLKVNRQAEMNTEARTLLQRGEIPARYRDQVEQRAAQIREGFKANPLGANLRTARERAQAAHWTVRRDALRAAVVQSVTGRRIDAEAIYDLQDPSRARAAFERLRSPVPRQPDNLAVSESQRAQETVTPQYDELEDARAALAEEERRFNEVVARMSEDQRTMIEQSSPELEEAVTLAQLAQRYGQAYRAAAYCNLT</sequence>
<evidence type="ECO:0000313" key="1">
    <source>
        <dbReference type="EMBL" id="TDX30754.1"/>
    </source>
</evidence>
<dbReference type="OrthoDB" id="6824032at2"/>
<gene>
    <name evidence="1" type="ORF">DFO67_1049</name>
</gene>
<dbReference type="RefSeq" id="WP_134016800.1">
    <property type="nucleotide sequence ID" value="NZ_SOEC01000004.1"/>
</dbReference>
<evidence type="ECO:0000313" key="2">
    <source>
        <dbReference type="Proteomes" id="UP000294489"/>
    </source>
</evidence>
<organism evidence="1 2">
    <name type="scientific">Modicisalibacter xianhensis</name>
    <dbReference type="NCBI Taxonomy" id="442341"/>
    <lineage>
        <taxon>Bacteria</taxon>
        <taxon>Pseudomonadati</taxon>
        <taxon>Pseudomonadota</taxon>
        <taxon>Gammaproteobacteria</taxon>
        <taxon>Oceanospirillales</taxon>
        <taxon>Halomonadaceae</taxon>
        <taxon>Modicisalibacter</taxon>
    </lineage>
</organism>
<comment type="caution">
    <text evidence="1">The sequence shown here is derived from an EMBL/GenBank/DDBJ whole genome shotgun (WGS) entry which is preliminary data.</text>
</comment>
<dbReference type="Proteomes" id="UP000294489">
    <property type="component" value="Unassembled WGS sequence"/>
</dbReference>
<name>A0A4R8FVC5_9GAMM</name>
<accession>A0A4R8FVC5</accession>
<dbReference type="AlphaFoldDB" id="A0A4R8FVC5"/>
<protein>
    <submittedName>
        <fullName evidence="1">Uncharacterized protein</fullName>
    </submittedName>
</protein>